<organism evidence="2 3">
    <name type="scientific">Pelobates cultripes</name>
    <name type="common">Western spadefoot toad</name>
    <dbReference type="NCBI Taxonomy" id="61616"/>
    <lineage>
        <taxon>Eukaryota</taxon>
        <taxon>Metazoa</taxon>
        <taxon>Chordata</taxon>
        <taxon>Craniata</taxon>
        <taxon>Vertebrata</taxon>
        <taxon>Euteleostomi</taxon>
        <taxon>Amphibia</taxon>
        <taxon>Batrachia</taxon>
        <taxon>Anura</taxon>
        <taxon>Pelobatoidea</taxon>
        <taxon>Pelobatidae</taxon>
        <taxon>Pelobates</taxon>
    </lineage>
</organism>
<evidence type="ECO:0000256" key="1">
    <source>
        <dbReference type="SAM" id="MobiDB-lite"/>
    </source>
</evidence>
<dbReference type="Proteomes" id="UP001295444">
    <property type="component" value="Chromosome 03"/>
</dbReference>
<gene>
    <name evidence="2" type="ORF">PECUL_23A011114</name>
</gene>
<accession>A0AAD1RRK7</accession>
<proteinExistence type="predicted"/>
<dbReference type="AlphaFoldDB" id="A0AAD1RRK7"/>
<keyword evidence="3" id="KW-1185">Reference proteome</keyword>
<feature type="non-terminal residue" evidence="2">
    <location>
        <position position="1"/>
    </location>
</feature>
<name>A0AAD1RRK7_PELCU</name>
<dbReference type="EMBL" id="OW240914">
    <property type="protein sequence ID" value="CAH2276921.1"/>
    <property type="molecule type" value="Genomic_DNA"/>
</dbReference>
<evidence type="ECO:0000313" key="3">
    <source>
        <dbReference type="Proteomes" id="UP001295444"/>
    </source>
</evidence>
<sequence length="60" mass="6537">ASQQEKGSKRCNQKPSTIRPGYTEEPTLQPRPGFEATQEKLANLPKLASFPNHVCGSLLG</sequence>
<protein>
    <submittedName>
        <fullName evidence="2">Uncharacterized protein</fullName>
    </submittedName>
</protein>
<feature type="region of interest" description="Disordered" evidence="1">
    <location>
        <begin position="1"/>
        <end position="31"/>
    </location>
</feature>
<reference evidence="2" key="1">
    <citation type="submission" date="2022-03" db="EMBL/GenBank/DDBJ databases">
        <authorList>
            <person name="Alioto T."/>
            <person name="Alioto T."/>
            <person name="Gomez Garrido J."/>
        </authorList>
    </citation>
    <scope>NUCLEOTIDE SEQUENCE</scope>
</reference>
<evidence type="ECO:0000313" key="2">
    <source>
        <dbReference type="EMBL" id="CAH2276921.1"/>
    </source>
</evidence>